<evidence type="ECO:0000313" key="1">
    <source>
        <dbReference type="EMBL" id="ABR49563.1"/>
    </source>
</evidence>
<keyword evidence="2" id="KW-1185">Reference proteome</keyword>
<evidence type="ECO:0000313" key="2">
    <source>
        <dbReference type="Proteomes" id="UP000001572"/>
    </source>
</evidence>
<dbReference type="HOGENOM" id="CLU_070018_0_0_9"/>
<sequence length="264" mass="29866">MSQYYNRKRPVKKFPYPPKKDCIKIEGGATSNCENTIVPIAGLTTGAVAKIPVVLAEFTVQIDVDSIVKLPEDALEIKRIKKRLMVTQCLLIQDTNKLFIKGVVRKNIEYATAGKCSNSQGVCGDIRHCTIDVPFQCVTPINFNGIEPLPVVNSTSNEFQYFSEQDLKAPEFANKDKLLSGDFSEFNQNSTEYYNELPFCELVSSRIIEFDEFLNRRTPVNSKIPFAEKVFDEIEEKMVIFLTLKLLQNRQVVIGAVAPRPCRK</sequence>
<dbReference type="RefSeq" id="WP_012064526.1">
    <property type="nucleotide sequence ID" value="NC_009633.1"/>
</dbReference>
<reference evidence="2" key="1">
    <citation type="journal article" date="2016" name="Genome Announc.">
        <title>Complete genome sequence of Alkaliphilus metalliredigens strain QYMF, an alkaliphilic and metal-reducing bacterium isolated from borax-contaminated leachate ponds.</title>
        <authorList>
            <person name="Hwang C."/>
            <person name="Copeland A."/>
            <person name="Lucas S."/>
            <person name="Lapidus A."/>
            <person name="Barry K."/>
            <person name="Detter J.C."/>
            <person name="Glavina Del Rio T."/>
            <person name="Hammon N."/>
            <person name="Israni S."/>
            <person name="Dalin E."/>
            <person name="Tice H."/>
            <person name="Pitluck S."/>
            <person name="Chertkov O."/>
            <person name="Brettin T."/>
            <person name="Bruce D."/>
            <person name="Han C."/>
            <person name="Schmutz J."/>
            <person name="Larimer F."/>
            <person name="Land M.L."/>
            <person name="Hauser L."/>
            <person name="Kyrpides N."/>
            <person name="Mikhailova N."/>
            <person name="Ye Q."/>
            <person name="Zhou J."/>
            <person name="Richardson P."/>
            <person name="Fields M.W."/>
        </authorList>
    </citation>
    <scope>NUCLEOTIDE SEQUENCE [LARGE SCALE GENOMIC DNA]</scope>
    <source>
        <strain evidence="2">QYMF</strain>
    </source>
</reference>
<dbReference type="NCBIfam" id="NF045794">
    <property type="entry name" value="CsxC_fam"/>
    <property type="match status" value="1"/>
</dbReference>
<protein>
    <recommendedName>
        <fullName evidence="3">SipL SPOCS domain-containing protein</fullName>
    </recommendedName>
</protein>
<dbReference type="Proteomes" id="UP000001572">
    <property type="component" value="Chromosome"/>
</dbReference>
<proteinExistence type="predicted"/>
<evidence type="ECO:0008006" key="3">
    <source>
        <dbReference type="Google" id="ProtNLM"/>
    </source>
</evidence>
<dbReference type="OrthoDB" id="2381017at2"/>
<dbReference type="eggNOG" id="ENOG502ZA1R">
    <property type="taxonomic scope" value="Bacteria"/>
</dbReference>
<dbReference type="InterPro" id="IPR054845">
    <property type="entry name" value="Exosporium_prot_C"/>
</dbReference>
<organism evidence="1 2">
    <name type="scientific">Alkaliphilus metalliredigens (strain QYMF)</name>
    <dbReference type="NCBI Taxonomy" id="293826"/>
    <lineage>
        <taxon>Bacteria</taxon>
        <taxon>Bacillati</taxon>
        <taxon>Bacillota</taxon>
        <taxon>Clostridia</taxon>
        <taxon>Peptostreptococcales</taxon>
        <taxon>Natronincolaceae</taxon>
        <taxon>Alkaliphilus</taxon>
    </lineage>
</organism>
<dbReference type="KEGG" id="amt:Amet_3435"/>
<dbReference type="EMBL" id="CP000724">
    <property type="protein sequence ID" value="ABR49563.1"/>
    <property type="molecule type" value="Genomic_DNA"/>
</dbReference>
<name>A6TTP5_ALKMQ</name>
<gene>
    <name evidence="1" type="ordered locus">Amet_3435</name>
</gene>
<accession>A6TTP5</accession>
<dbReference type="AlphaFoldDB" id="A6TTP5"/>